<reference evidence="3" key="1">
    <citation type="submission" date="2017-04" db="EMBL/GenBank/DDBJ databases">
        <authorList>
            <person name="Varghese N."/>
            <person name="Submissions S."/>
        </authorList>
    </citation>
    <scope>NUCLEOTIDE SEQUENCE [LARGE SCALE GENOMIC DNA]</scope>
    <source>
        <strain evidence="3">DSM 9293</strain>
    </source>
</reference>
<name>A0A1W1WK19_SULTA</name>
<dbReference type="InterPro" id="IPR052919">
    <property type="entry name" value="TA_system_RNase"/>
</dbReference>
<dbReference type="SUPFAM" id="SSF88723">
    <property type="entry name" value="PIN domain-like"/>
    <property type="match status" value="1"/>
</dbReference>
<accession>A0A1W1WK19</accession>
<dbReference type="CDD" id="cd09872">
    <property type="entry name" value="PIN_Sll0205-like"/>
    <property type="match status" value="1"/>
</dbReference>
<dbReference type="EMBL" id="FWWY01000001">
    <property type="protein sequence ID" value="SMC06103.1"/>
    <property type="molecule type" value="Genomic_DNA"/>
</dbReference>
<feature type="domain" description="PIN" evidence="1">
    <location>
        <begin position="3"/>
        <end position="119"/>
    </location>
</feature>
<evidence type="ECO:0000313" key="3">
    <source>
        <dbReference type="Proteomes" id="UP000192660"/>
    </source>
</evidence>
<dbReference type="InterPro" id="IPR002716">
    <property type="entry name" value="PIN_dom"/>
</dbReference>
<dbReference type="Proteomes" id="UP000192660">
    <property type="component" value="Unassembled WGS sequence"/>
</dbReference>
<keyword evidence="3" id="KW-1185">Reference proteome</keyword>
<sequence>MRILLDTHLYLWYLADSPNLTAEIREEIEEADEVFVSAVSIWEAAIKIGLGKLDAQISDIVLGIKASGFLELPVRARDASMVASLPPIHKDPFDRMLVAQAISGPFRLLTADAIIAKYSDVVQLVI</sequence>
<organism evidence="2 3">
    <name type="scientific">Sulfobacillus thermosulfidooxidans (strain DSM 9293 / VKM B-1269 / AT-1)</name>
    <dbReference type="NCBI Taxonomy" id="929705"/>
    <lineage>
        <taxon>Bacteria</taxon>
        <taxon>Bacillati</taxon>
        <taxon>Bacillota</taxon>
        <taxon>Clostridia</taxon>
        <taxon>Eubacteriales</taxon>
        <taxon>Clostridiales Family XVII. Incertae Sedis</taxon>
        <taxon>Sulfobacillus</taxon>
    </lineage>
</organism>
<protein>
    <submittedName>
        <fullName evidence="2">PIN domain nuclease, a component of toxin-antitoxin system (PIN domain)</fullName>
    </submittedName>
</protein>
<dbReference type="RefSeq" id="WP_020373336.1">
    <property type="nucleotide sequence ID" value="NZ_FWWY01000001.1"/>
</dbReference>
<dbReference type="InterPro" id="IPR029060">
    <property type="entry name" value="PIN-like_dom_sf"/>
</dbReference>
<dbReference type="Gene3D" id="3.40.50.1010">
    <property type="entry name" value="5'-nuclease"/>
    <property type="match status" value="1"/>
</dbReference>
<evidence type="ECO:0000313" key="2">
    <source>
        <dbReference type="EMBL" id="SMC06103.1"/>
    </source>
</evidence>
<dbReference type="PANTHER" id="PTHR36173:SF2">
    <property type="entry name" value="RIBONUCLEASE VAPC16"/>
    <property type="match status" value="1"/>
</dbReference>
<evidence type="ECO:0000259" key="1">
    <source>
        <dbReference type="Pfam" id="PF01850"/>
    </source>
</evidence>
<dbReference type="OrthoDB" id="9798990at2"/>
<dbReference type="PANTHER" id="PTHR36173">
    <property type="entry name" value="RIBONUCLEASE VAPC16-RELATED"/>
    <property type="match status" value="1"/>
</dbReference>
<dbReference type="AlphaFoldDB" id="A0A1W1WK19"/>
<dbReference type="Pfam" id="PF01850">
    <property type="entry name" value="PIN"/>
    <property type="match status" value="1"/>
</dbReference>
<proteinExistence type="predicted"/>
<gene>
    <name evidence="2" type="ORF">SAMN00768000_2634</name>
</gene>
<dbReference type="InterPro" id="IPR041705">
    <property type="entry name" value="PIN_Sll0205"/>
</dbReference>